<dbReference type="Gene3D" id="3.20.20.80">
    <property type="entry name" value="Glycosidases"/>
    <property type="match status" value="1"/>
</dbReference>
<evidence type="ECO:0000313" key="3">
    <source>
        <dbReference type="Proteomes" id="UP001216907"/>
    </source>
</evidence>
<accession>A0ABT6FFS5</accession>
<feature type="signal peptide" evidence="1">
    <location>
        <begin position="1"/>
        <end position="20"/>
    </location>
</feature>
<gene>
    <name evidence="2" type="ORF">PZE19_21595</name>
</gene>
<dbReference type="InterPro" id="IPR008979">
    <property type="entry name" value="Galactose-bd-like_sf"/>
</dbReference>
<evidence type="ECO:0000256" key="1">
    <source>
        <dbReference type="SAM" id="SignalP"/>
    </source>
</evidence>
<comment type="caution">
    <text evidence="2">The sequence shown here is derived from an EMBL/GenBank/DDBJ whole genome shotgun (WGS) entry which is preliminary data.</text>
</comment>
<dbReference type="Proteomes" id="UP001216907">
    <property type="component" value="Unassembled WGS sequence"/>
</dbReference>
<evidence type="ECO:0000313" key="2">
    <source>
        <dbReference type="EMBL" id="MDG3006374.1"/>
    </source>
</evidence>
<dbReference type="InterPro" id="IPR017853">
    <property type="entry name" value="GH"/>
</dbReference>
<evidence type="ECO:0008006" key="4">
    <source>
        <dbReference type="Google" id="ProtNLM"/>
    </source>
</evidence>
<dbReference type="SUPFAM" id="SSF49785">
    <property type="entry name" value="Galactose-binding domain-like"/>
    <property type="match status" value="1"/>
</dbReference>
<dbReference type="RefSeq" id="WP_277862674.1">
    <property type="nucleotide sequence ID" value="NZ_JARRAG010000002.1"/>
</dbReference>
<name>A0ABT6FFS5_9BACT</name>
<dbReference type="Gene3D" id="2.60.120.260">
    <property type="entry name" value="Galactose-binding domain-like"/>
    <property type="match status" value="1"/>
</dbReference>
<organism evidence="2 3">
    <name type="scientific">Paludisphaera mucosa</name>
    <dbReference type="NCBI Taxonomy" id="3030827"/>
    <lineage>
        <taxon>Bacteria</taxon>
        <taxon>Pseudomonadati</taxon>
        <taxon>Planctomycetota</taxon>
        <taxon>Planctomycetia</taxon>
        <taxon>Isosphaerales</taxon>
        <taxon>Isosphaeraceae</taxon>
        <taxon>Paludisphaera</taxon>
    </lineage>
</organism>
<proteinExistence type="predicted"/>
<dbReference type="SUPFAM" id="SSF51445">
    <property type="entry name" value="(Trans)glycosidases"/>
    <property type="match status" value="1"/>
</dbReference>
<reference evidence="2 3" key="1">
    <citation type="submission" date="2023-03" db="EMBL/GenBank/DDBJ databases">
        <title>Paludisphaera mucosa sp. nov. a novel planctomycete from northern fen.</title>
        <authorList>
            <person name="Ivanova A."/>
        </authorList>
    </citation>
    <scope>NUCLEOTIDE SEQUENCE [LARGE SCALE GENOMIC DNA]</scope>
    <source>
        <strain evidence="2 3">Pla2</strain>
    </source>
</reference>
<keyword evidence="3" id="KW-1185">Reference proteome</keyword>
<keyword evidence="1" id="KW-0732">Signal</keyword>
<feature type="chain" id="PRO_5045132918" description="CBM-cenC domain-containing protein" evidence="1">
    <location>
        <begin position="21"/>
        <end position="563"/>
    </location>
</feature>
<dbReference type="EMBL" id="JARRAG010000002">
    <property type="protein sequence ID" value="MDG3006374.1"/>
    <property type="molecule type" value="Genomic_DNA"/>
</dbReference>
<protein>
    <recommendedName>
        <fullName evidence="4">CBM-cenC domain-containing protein</fullName>
    </recommendedName>
</protein>
<sequence>MKMFQGLVLLLAGLAGAAQAAGLGPRYERRWVWVMANLMVEAEADRVVALIERAGRDDYNGVVISDYKLNFLGRMPAHYFQHVDRVKAAAVRAEVEIIPGIFPIGYSNGLLSHDVNLAEGMPVVDAPFVVRGRDAVLQPDPAARIKNGDLEETKGDVFVGFGYQDAPGKGTVADRQVAHGGTTSCRMQDLGSTPVCRLIQSVKVRPHACYRLSCWAKTQDLAPTGAFRLLAIGKQGDRPLTFHEGGLEPSRDWTRVEVVFNSQDQTEVNLYAGLWGGKSGTLWIDDLALEEMALVNVLRRDGCPLAVASADGKTNYVEGKDFEPVRDPKLGQVTYEGEYEFNHDGAPLRLTSGSRIHDGDALKVSWYHPVLVLGSYAACCLSEPRVYDLLKDQARRVDDLYHPRTFFMQHDELRVANWCRACRSRNLTPGALLADNARRCTQILRDLRPDAGVVVWSDMFDPTHNAVKDYYLANGTLEGSWEGLAPSVAIANWNAGKAKASLDFFAARGHAQVLAGYYDGDDNFSTWNAAARGVPKVDGFMYTTWQNRYDDLERYGRLLREAK</sequence>